<feature type="region of interest" description="Disordered" evidence="1">
    <location>
        <begin position="1"/>
        <end position="23"/>
    </location>
</feature>
<organism evidence="2 3">
    <name type="scientific">Botryobasidium botryosum (strain FD-172 SS1)</name>
    <dbReference type="NCBI Taxonomy" id="930990"/>
    <lineage>
        <taxon>Eukaryota</taxon>
        <taxon>Fungi</taxon>
        <taxon>Dikarya</taxon>
        <taxon>Basidiomycota</taxon>
        <taxon>Agaricomycotina</taxon>
        <taxon>Agaricomycetes</taxon>
        <taxon>Cantharellales</taxon>
        <taxon>Botryobasidiaceae</taxon>
        <taxon>Botryobasidium</taxon>
    </lineage>
</organism>
<protein>
    <submittedName>
        <fullName evidence="2">Uncharacterized protein</fullName>
    </submittedName>
</protein>
<accession>A0A067LYK4</accession>
<sequence length="560" mass="62487">MSDNEKFHPTGPASPASPTSGKATLLSNFSETTDLVSPFERVHFYNGVSEDHPLLLHRSDLLQRPFVIPRERHSVIPEKTAHGVHHPVLKNEMWKETVAPEIIALLKEKSRGVRVSTMLPVRFSTPDDDGKAVFGDHIVLWISVHPNTTKETSCRDANADILAILAKHGIQDAAVHWIEGAVESLGGPPPMMRVARDTDPTHYIRRAVTAVLGVPLAAEQLADSDAQGSLGLYFHEGKDRHGNKSKRDYEYSGRSGAPQQFMRNCGSRRFQQIVNETRASIATKLGDTKFFAEQLAEMAAKPKSEDEEEAAADEEDMERKQQDLEWVEEEVIRLGDFLQLLTSTWSDAHQRIIGYLDWAPKIANDLDNRRYTRDLGVIALDENKFKESFQGNLVYLAGKYTHHEISSFFYPNATNPPSLKYPNNHLFRLLGYVDAAGLANPHLLDENGNAGFIVAKDGQTTDLTFGRFSELEAYTCDEFEHDSYEVAVLNFSKKHGDFSGKGDSGAAIFNAEGKLVAILHSGMPRGMSNHVTFGTPGHYVVELVKERYPDADFDRLKFDA</sequence>
<feature type="region of interest" description="Disordered" evidence="1">
    <location>
        <begin position="237"/>
        <end position="258"/>
    </location>
</feature>
<gene>
    <name evidence="2" type="ORF">BOTBODRAFT_48213</name>
</gene>
<keyword evidence="3" id="KW-1185">Reference proteome</keyword>
<proteinExistence type="predicted"/>
<feature type="region of interest" description="Disordered" evidence="1">
    <location>
        <begin position="299"/>
        <end position="319"/>
    </location>
</feature>
<evidence type="ECO:0000313" key="2">
    <source>
        <dbReference type="EMBL" id="KDQ08498.1"/>
    </source>
</evidence>
<evidence type="ECO:0000256" key="1">
    <source>
        <dbReference type="SAM" id="MobiDB-lite"/>
    </source>
</evidence>
<dbReference type="InParanoid" id="A0A067LYK4"/>
<feature type="compositionally biased region" description="Low complexity" evidence="1">
    <location>
        <begin position="9"/>
        <end position="23"/>
    </location>
</feature>
<dbReference type="HOGENOM" id="CLU_024804_1_1_1"/>
<dbReference type="InterPro" id="IPR009003">
    <property type="entry name" value="Peptidase_S1_PA"/>
</dbReference>
<feature type="compositionally biased region" description="Basic and acidic residues" evidence="1">
    <location>
        <begin position="237"/>
        <end position="251"/>
    </location>
</feature>
<feature type="compositionally biased region" description="Acidic residues" evidence="1">
    <location>
        <begin position="305"/>
        <end position="316"/>
    </location>
</feature>
<dbReference type="SUPFAM" id="SSF50494">
    <property type="entry name" value="Trypsin-like serine proteases"/>
    <property type="match status" value="1"/>
</dbReference>
<evidence type="ECO:0000313" key="3">
    <source>
        <dbReference type="Proteomes" id="UP000027195"/>
    </source>
</evidence>
<dbReference type="AlphaFoldDB" id="A0A067LYK4"/>
<dbReference type="OrthoDB" id="5424209at2759"/>
<dbReference type="Proteomes" id="UP000027195">
    <property type="component" value="Unassembled WGS sequence"/>
</dbReference>
<reference evidence="3" key="1">
    <citation type="journal article" date="2014" name="Proc. Natl. Acad. Sci. U.S.A.">
        <title>Extensive sampling of basidiomycete genomes demonstrates inadequacy of the white-rot/brown-rot paradigm for wood decay fungi.</title>
        <authorList>
            <person name="Riley R."/>
            <person name="Salamov A.A."/>
            <person name="Brown D.W."/>
            <person name="Nagy L.G."/>
            <person name="Floudas D."/>
            <person name="Held B.W."/>
            <person name="Levasseur A."/>
            <person name="Lombard V."/>
            <person name="Morin E."/>
            <person name="Otillar R."/>
            <person name="Lindquist E.A."/>
            <person name="Sun H."/>
            <person name="LaButti K.M."/>
            <person name="Schmutz J."/>
            <person name="Jabbour D."/>
            <person name="Luo H."/>
            <person name="Baker S.E."/>
            <person name="Pisabarro A.G."/>
            <person name="Walton J.D."/>
            <person name="Blanchette R.A."/>
            <person name="Henrissat B."/>
            <person name="Martin F."/>
            <person name="Cullen D."/>
            <person name="Hibbett D.S."/>
            <person name="Grigoriev I.V."/>
        </authorList>
    </citation>
    <scope>NUCLEOTIDE SEQUENCE [LARGE SCALE GENOMIC DNA]</scope>
    <source>
        <strain evidence="3">FD-172 SS1</strain>
    </source>
</reference>
<dbReference type="EMBL" id="KL198090">
    <property type="protein sequence ID" value="KDQ08498.1"/>
    <property type="molecule type" value="Genomic_DNA"/>
</dbReference>
<name>A0A067LYK4_BOTB1</name>